<proteinExistence type="predicted"/>
<dbReference type="VEuPathDB" id="FungiDB:MPH_14042"/>
<accession>K2RFY5</accession>
<comment type="caution">
    <text evidence="1">The sequence shown here is derived from an EMBL/GenBank/DDBJ whole genome shotgun (WGS) entry which is preliminary data.</text>
</comment>
<sequence>HMVSRKILAIVLTSYIKGCSTISTTKARNYLFT</sequence>
<dbReference type="InParanoid" id="K2RFY5"/>
<evidence type="ECO:0000313" key="1">
    <source>
        <dbReference type="EMBL" id="EKG08994.1"/>
    </source>
</evidence>
<dbReference type="Proteomes" id="UP000007129">
    <property type="component" value="Unassembled WGS sequence"/>
</dbReference>
<name>K2RFY5_MACPH</name>
<reference evidence="1 2" key="1">
    <citation type="journal article" date="2012" name="BMC Genomics">
        <title>Tools to kill: Genome of one of the most destructive plant pathogenic fungi Macrophomina phaseolina.</title>
        <authorList>
            <person name="Islam M.S."/>
            <person name="Haque M.S."/>
            <person name="Islam M.M."/>
            <person name="Emdad E.M."/>
            <person name="Halim A."/>
            <person name="Hossen Q.M.M."/>
            <person name="Hossain M.Z."/>
            <person name="Ahmed B."/>
            <person name="Rahim S."/>
            <person name="Rahman M.S."/>
            <person name="Alam M.M."/>
            <person name="Hou S."/>
            <person name="Wan X."/>
            <person name="Saito J.A."/>
            <person name="Alam M."/>
        </authorList>
    </citation>
    <scope>NUCLEOTIDE SEQUENCE [LARGE SCALE GENOMIC DNA]</scope>
    <source>
        <strain evidence="1 2">MS6</strain>
    </source>
</reference>
<gene>
    <name evidence="1" type="ORF">MPH_14042</name>
</gene>
<organism evidence="1 2">
    <name type="scientific">Macrophomina phaseolina (strain MS6)</name>
    <name type="common">Charcoal rot fungus</name>
    <dbReference type="NCBI Taxonomy" id="1126212"/>
    <lineage>
        <taxon>Eukaryota</taxon>
        <taxon>Fungi</taxon>
        <taxon>Dikarya</taxon>
        <taxon>Ascomycota</taxon>
        <taxon>Pezizomycotina</taxon>
        <taxon>Dothideomycetes</taxon>
        <taxon>Dothideomycetes incertae sedis</taxon>
        <taxon>Botryosphaeriales</taxon>
        <taxon>Botryosphaeriaceae</taxon>
        <taxon>Macrophomina</taxon>
    </lineage>
</organism>
<dbReference type="AlphaFoldDB" id="K2RFY5"/>
<evidence type="ECO:0000313" key="2">
    <source>
        <dbReference type="Proteomes" id="UP000007129"/>
    </source>
</evidence>
<feature type="non-terminal residue" evidence="1">
    <location>
        <position position="1"/>
    </location>
</feature>
<protein>
    <submittedName>
        <fullName evidence="1">Uncharacterized protein</fullName>
    </submittedName>
</protein>
<dbReference type="EMBL" id="AHHD01000839">
    <property type="protein sequence ID" value="EKG08994.1"/>
    <property type="molecule type" value="Genomic_DNA"/>
</dbReference>
<dbReference type="HOGENOM" id="CLU_3387178_0_0_1"/>